<evidence type="ECO:0000256" key="7">
    <source>
        <dbReference type="ARBA" id="ARBA00023273"/>
    </source>
</evidence>
<keyword evidence="2" id="KW-0963">Cytoplasm</keyword>
<dbReference type="OrthoDB" id="1876471at2759"/>
<name>A0A8T0GBC9_CERPU</name>
<evidence type="ECO:0000256" key="2">
    <source>
        <dbReference type="ARBA" id="ARBA00022490"/>
    </source>
</evidence>
<keyword evidence="3" id="KW-0349">Heme</keyword>
<gene>
    <name evidence="11" type="ORF">KC19_11G002800</name>
</gene>
<dbReference type="SUPFAM" id="SSF55856">
    <property type="entry name" value="Cytochrome b5-like heme/steroid binding domain"/>
    <property type="match status" value="1"/>
</dbReference>
<dbReference type="PROSITE" id="PS50255">
    <property type="entry name" value="CYTOCHROME_B5_2"/>
    <property type="match status" value="1"/>
</dbReference>
<evidence type="ECO:0000256" key="6">
    <source>
        <dbReference type="ARBA" id="ARBA00023212"/>
    </source>
</evidence>
<keyword evidence="6" id="KW-0206">Cytoskeleton</keyword>
<dbReference type="Pfam" id="PF00173">
    <property type="entry name" value="Cyt-b5"/>
    <property type="match status" value="1"/>
</dbReference>
<keyword evidence="4" id="KW-0479">Metal-binding</keyword>
<evidence type="ECO:0000256" key="9">
    <source>
        <dbReference type="ARBA" id="ARBA00046139"/>
    </source>
</evidence>
<dbReference type="InterPro" id="IPR036400">
    <property type="entry name" value="Cyt_B5-like_heme/steroid_sf"/>
</dbReference>
<organism evidence="11 12">
    <name type="scientific">Ceratodon purpureus</name>
    <name type="common">Fire moss</name>
    <name type="synonym">Dicranum purpureum</name>
    <dbReference type="NCBI Taxonomy" id="3225"/>
    <lineage>
        <taxon>Eukaryota</taxon>
        <taxon>Viridiplantae</taxon>
        <taxon>Streptophyta</taxon>
        <taxon>Embryophyta</taxon>
        <taxon>Bryophyta</taxon>
        <taxon>Bryophytina</taxon>
        <taxon>Bryopsida</taxon>
        <taxon>Dicranidae</taxon>
        <taxon>Pseudoditrichales</taxon>
        <taxon>Ditrichaceae</taxon>
        <taxon>Ceratodon</taxon>
    </lineage>
</organism>
<comment type="function">
    <text evidence="9">Radial spoke stalk protein that binds heme under oxidizing conditions. Required for the coordinated beating of multiple cilia maybe by functioning in a redox signaling pathway.</text>
</comment>
<dbReference type="InterPro" id="IPR052320">
    <property type="entry name" value="Cytochrome_b5_domain"/>
</dbReference>
<evidence type="ECO:0000256" key="3">
    <source>
        <dbReference type="ARBA" id="ARBA00022617"/>
    </source>
</evidence>
<evidence type="ECO:0000256" key="4">
    <source>
        <dbReference type="ARBA" id="ARBA00022723"/>
    </source>
</evidence>
<keyword evidence="5" id="KW-0408">Iron</keyword>
<comment type="caution">
    <text evidence="11">The sequence shown here is derived from an EMBL/GenBank/DDBJ whole genome shotgun (WGS) entry which is preliminary data.</text>
</comment>
<dbReference type="GO" id="GO:0005930">
    <property type="term" value="C:axoneme"/>
    <property type="evidence" value="ECO:0007669"/>
    <property type="project" value="UniProtKB-SubCell"/>
</dbReference>
<dbReference type="EMBL" id="CM026432">
    <property type="protein sequence ID" value="KAG0555787.1"/>
    <property type="molecule type" value="Genomic_DNA"/>
</dbReference>
<dbReference type="SMART" id="SM01117">
    <property type="entry name" value="Cyt-b5"/>
    <property type="match status" value="1"/>
</dbReference>
<sequence length="250" mass="29484">MADLLDFEFTYEDLRKVGSTRKPISKWFTATEVGTHNCVNDCWVTISGRVYDLTTLFASNPPLLCEPIIMNAGKDVSNWFEPRTFDMDEKEIDSEVLIWFHPTFRINQYFTPQGRFCHIPPPLPRTDFNMDYDPWWRDPKFVIGYLSKRTQWIRIKNILLDHIYVMEIPSEETINEILYRYTEHNKHAASYEWKAILEYDTKKFITLDMNKTLTENGVKDESDDFGCAGMELDFLLPVLHLHYTDDLTVA</sequence>
<dbReference type="Proteomes" id="UP000822688">
    <property type="component" value="Chromosome 11"/>
</dbReference>
<dbReference type="PANTHER" id="PTHR21281:SF0">
    <property type="entry name" value="CYTOCHROME B5 DOMAIN-CONTAINING PROTEIN 1"/>
    <property type="match status" value="1"/>
</dbReference>
<evidence type="ECO:0000259" key="10">
    <source>
        <dbReference type="PROSITE" id="PS50255"/>
    </source>
</evidence>
<evidence type="ECO:0000256" key="5">
    <source>
        <dbReference type="ARBA" id="ARBA00023004"/>
    </source>
</evidence>
<proteinExistence type="predicted"/>
<dbReference type="Gene3D" id="3.10.120.10">
    <property type="entry name" value="Cytochrome b5-like heme/steroid binding domain"/>
    <property type="match status" value="1"/>
</dbReference>
<accession>A0A8T0GBC9</accession>
<evidence type="ECO:0000256" key="1">
    <source>
        <dbReference type="ARBA" id="ARBA00004430"/>
    </source>
</evidence>
<reference evidence="11 12" key="1">
    <citation type="submission" date="2020-06" db="EMBL/GenBank/DDBJ databases">
        <title>WGS assembly of Ceratodon purpureus strain R40.</title>
        <authorList>
            <person name="Carey S.B."/>
            <person name="Jenkins J."/>
            <person name="Shu S."/>
            <person name="Lovell J.T."/>
            <person name="Sreedasyam A."/>
            <person name="Maumus F."/>
            <person name="Tiley G.P."/>
            <person name="Fernandez-Pozo N."/>
            <person name="Barry K."/>
            <person name="Chen C."/>
            <person name="Wang M."/>
            <person name="Lipzen A."/>
            <person name="Daum C."/>
            <person name="Saski C.A."/>
            <person name="Payton A.C."/>
            <person name="Mcbreen J.C."/>
            <person name="Conrad R.E."/>
            <person name="Kollar L.M."/>
            <person name="Olsson S."/>
            <person name="Huttunen S."/>
            <person name="Landis J.B."/>
            <person name="Wickett N.J."/>
            <person name="Johnson M.G."/>
            <person name="Rensing S.A."/>
            <person name="Grimwood J."/>
            <person name="Schmutz J."/>
            <person name="Mcdaniel S.F."/>
        </authorList>
    </citation>
    <scope>NUCLEOTIDE SEQUENCE [LARGE SCALE GENOMIC DNA]</scope>
    <source>
        <strain evidence="11 12">R40</strain>
    </source>
</reference>
<dbReference type="GO" id="GO:0046872">
    <property type="term" value="F:metal ion binding"/>
    <property type="evidence" value="ECO:0007669"/>
    <property type="project" value="UniProtKB-KW"/>
</dbReference>
<evidence type="ECO:0000313" key="11">
    <source>
        <dbReference type="EMBL" id="KAG0555787.1"/>
    </source>
</evidence>
<evidence type="ECO:0000256" key="8">
    <source>
        <dbReference type="ARBA" id="ARBA00040649"/>
    </source>
</evidence>
<evidence type="ECO:0000313" key="12">
    <source>
        <dbReference type="Proteomes" id="UP000822688"/>
    </source>
</evidence>
<keyword evidence="7" id="KW-0966">Cell projection</keyword>
<comment type="subcellular location">
    <subcellularLocation>
        <location evidence="1">Cytoplasm</location>
        <location evidence="1">Cytoskeleton</location>
        <location evidence="1">Cilium axoneme</location>
    </subcellularLocation>
</comment>
<dbReference type="InterPro" id="IPR001199">
    <property type="entry name" value="Cyt_B5-like_heme/steroid-bd"/>
</dbReference>
<dbReference type="PANTHER" id="PTHR21281">
    <property type="entry name" value="CYTOCHROME B5 DOMAIN-CONTAINING PROTEIN 1"/>
    <property type="match status" value="1"/>
</dbReference>
<feature type="domain" description="Cytochrome b5 heme-binding" evidence="10">
    <location>
        <begin position="25"/>
        <end position="110"/>
    </location>
</feature>
<dbReference type="AlphaFoldDB" id="A0A8T0GBC9"/>
<keyword evidence="12" id="KW-1185">Reference proteome</keyword>
<protein>
    <recommendedName>
        <fullName evidence="8">Cytochrome b5 domain-containing protein 1</fullName>
    </recommendedName>
</protein>